<reference evidence="6" key="1">
    <citation type="journal article" date="2020" name="BMC Genomics">
        <title>Correction to: Identification and distribution of gene clusters required for synthesis of sphingolipid metabolism inhibitors in diverse species of the filamentous fungus Fusarium.</title>
        <authorList>
            <person name="Kim H.S."/>
            <person name="Lohmar J.M."/>
            <person name="Busman M."/>
            <person name="Brown D.W."/>
            <person name="Naumann T.A."/>
            <person name="Divon H.H."/>
            <person name="Lysoe E."/>
            <person name="Uhlig S."/>
            <person name="Proctor R.H."/>
        </authorList>
    </citation>
    <scope>NUCLEOTIDE SEQUENCE</scope>
    <source>
        <strain evidence="6">NRRL 22465</strain>
    </source>
</reference>
<dbReference type="OrthoDB" id="3558022at2759"/>
<comment type="caution">
    <text evidence="6">The sequence shown here is derived from an EMBL/GenBank/DDBJ whole genome shotgun (WGS) entry which is preliminary data.</text>
</comment>
<evidence type="ECO:0000256" key="5">
    <source>
        <dbReference type="SAM" id="MobiDB-lite"/>
    </source>
</evidence>
<protein>
    <recommendedName>
        <fullName evidence="4">Altered inheritance of mitochondria protein 11</fullName>
    </recommendedName>
</protein>
<feature type="transmembrane region" description="Helical" evidence="4">
    <location>
        <begin position="44"/>
        <end position="61"/>
    </location>
</feature>
<feature type="transmembrane region" description="Helical" evidence="4">
    <location>
        <begin position="93"/>
        <end position="121"/>
    </location>
</feature>
<evidence type="ECO:0000256" key="4">
    <source>
        <dbReference type="RuleBase" id="RU367098"/>
    </source>
</evidence>
<dbReference type="EMBL" id="JABEYC010000020">
    <property type="protein sequence ID" value="KAF4984415.1"/>
    <property type="molecule type" value="Genomic_DNA"/>
</dbReference>
<keyword evidence="7" id="KW-1185">Reference proteome</keyword>
<dbReference type="PANTHER" id="PTHR39136">
    <property type="entry name" value="ALTERED INHERITANCE OF MITOCHONDRIA PROTEIN 11"/>
    <property type="match status" value="1"/>
</dbReference>
<feature type="region of interest" description="Disordered" evidence="5">
    <location>
        <begin position="1"/>
        <end position="36"/>
    </location>
</feature>
<evidence type="ECO:0000313" key="7">
    <source>
        <dbReference type="Proteomes" id="UP000635477"/>
    </source>
</evidence>
<proteinExistence type="inferred from homology"/>
<dbReference type="InterPro" id="IPR038814">
    <property type="entry name" value="AIM11"/>
</dbReference>
<dbReference type="GO" id="GO:0005739">
    <property type="term" value="C:mitochondrion"/>
    <property type="evidence" value="ECO:0007669"/>
    <property type="project" value="TreeGrafter"/>
</dbReference>
<dbReference type="Proteomes" id="UP000635477">
    <property type="component" value="Unassembled WGS sequence"/>
</dbReference>
<comment type="similarity">
    <text evidence="4">Belongs to the AIM11 family.</text>
</comment>
<dbReference type="GO" id="GO:0016020">
    <property type="term" value="C:membrane"/>
    <property type="evidence" value="ECO:0007669"/>
    <property type="project" value="UniProtKB-SubCell"/>
</dbReference>
<comment type="subcellular location">
    <subcellularLocation>
        <location evidence="4">Membrane</location>
        <topology evidence="4">Multi-pass membrane protein</topology>
    </subcellularLocation>
</comment>
<keyword evidence="1 4" id="KW-0812">Transmembrane</keyword>
<organism evidence="6 7">
    <name type="scientific">Fusarium zealandicum</name>
    <dbReference type="NCBI Taxonomy" id="1053134"/>
    <lineage>
        <taxon>Eukaryota</taxon>
        <taxon>Fungi</taxon>
        <taxon>Dikarya</taxon>
        <taxon>Ascomycota</taxon>
        <taxon>Pezizomycotina</taxon>
        <taxon>Sordariomycetes</taxon>
        <taxon>Hypocreomycetidae</taxon>
        <taxon>Hypocreales</taxon>
        <taxon>Nectriaceae</taxon>
        <taxon>Fusarium</taxon>
        <taxon>Fusarium staphyleae species complex</taxon>
    </lineage>
</organism>
<keyword evidence="2 4" id="KW-1133">Transmembrane helix</keyword>
<dbReference type="AlphaFoldDB" id="A0A8H4UVA2"/>
<evidence type="ECO:0000256" key="2">
    <source>
        <dbReference type="ARBA" id="ARBA00022989"/>
    </source>
</evidence>
<keyword evidence="3 4" id="KW-0472">Membrane</keyword>
<evidence type="ECO:0000256" key="1">
    <source>
        <dbReference type="ARBA" id="ARBA00022692"/>
    </source>
</evidence>
<reference evidence="6" key="2">
    <citation type="submission" date="2020-05" db="EMBL/GenBank/DDBJ databases">
        <authorList>
            <person name="Kim H.-S."/>
            <person name="Proctor R.H."/>
            <person name="Brown D.W."/>
        </authorList>
    </citation>
    <scope>NUCLEOTIDE SEQUENCE</scope>
    <source>
        <strain evidence="6">NRRL 22465</strain>
    </source>
</reference>
<sequence length="180" mass="19565">MASSFAAMPDTASTPVAQDNPDKTTPPPPAPPTYSPWVRQARQMGLLFAGAGFMAASIAIARRSVLRRRIDSLPRFYTGNRSPAKFDSADRSLLAASALGLATLNVMSFAVFLVGGISWSFDLCSIRELSVRSQAAVRRQGVVDPEDEEKMEAMMEDLMARMGMDKPEPSETPSEHVNKD</sequence>
<gene>
    <name evidence="4" type="primary">AIM11</name>
    <name evidence="6" type="ORF">FZEAL_377</name>
</gene>
<name>A0A8H4UVA2_9HYPO</name>
<feature type="compositionally biased region" description="Pro residues" evidence="5">
    <location>
        <begin position="24"/>
        <end position="34"/>
    </location>
</feature>
<dbReference type="PANTHER" id="PTHR39136:SF1">
    <property type="entry name" value="ALTERED INHERITANCE OF MITOCHONDRIA PROTEIN 11"/>
    <property type="match status" value="1"/>
</dbReference>
<evidence type="ECO:0000313" key="6">
    <source>
        <dbReference type="EMBL" id="KAF4984415.1"/>
    </source>
</evidence>
<evidence type="ECO:0000256" key="3">
    <source>
        <dbReference type="ARBA" id="ARBA00023136"/>
    </source>
</evidence>
<accession>A0A8H4UVA2</accession>